<dbReference type="RefSeq" id="XP_033687555.1">
    <property type="nucleotide sequence ID" value="XM_033821234.1"/>
</dbReference>
<dbReference type="GeneID" id="54574564"/>
<keyword evidence="2" id="KW-1185">Reference proteome</keyword>
<dbReference type="EMBL" id="ML987192">
    <property type="protein sequence ID" value="KAF2252551.1"/>
    <property type="molecule type" value="Genomic_DNA"/>
</dbReference>
<sequence length="87" mass="9622">MKTTMYSATVKQEATLPDQPLESNFALSESEIIYLSLGEEYTLTVPQNLLLSSSEFSKKATESEWASSSPDPDTIILSDDFLPIVET</sequence>
<gene>
    <name evidence="1" type="ORF">BU26DRAFT_258690</name>
</gene>
<accession>A0A6A6IQ14</accession>
<name>A0A6A6IQ14_9PLEO</name>
<reference evidence="1" key="1">
    <citation type="journal article" date="2020" name="Stud. Mycol.">
        <title>101 Dothideomycetes genomes: a test case for predicting lifestyles and emergence of pathogens.</title>
        <authorList>
            <person name="Haridas S."/>
            <person name="Albert R."/>
            <person name="Binder M."/>
            <person name="Bloem J."/>
            <person name="Labutti K."/>
            <person name="Salamov A."/>
            <person name="Andreopoulos B."/>
            <person name="Baker S."/>
            <person name="Barry K."/>
            <person name="Bills G."/>
            <person name="Bluhm B."/>
            <person name="Cannon C."/>
            <person name="Castanera R."/>
            <person name="Culley D."/>
            <person name="Daum C."/>
            <person name="Ezra D."/>
            <person name="Gonzalez J."/>
            <person name="Henrissat B."/>
            <person name="Kuo A."/>
            <person name="Liang C."/>
            <person name="Lipzen A."/>
            <person name="Lutzoni F."/>
            <person name="Magnuson J."/>
            <person name="Mondo S."/>
            <person name="Nolan M."/>
            <person name="Ohm R."/>
            <person name="Pangilinan J."/>
            <person name="Park H.-J."/>
            <person name="Ramirez L."/>
            <person name="Alfaro M."/>
            <person name="Sun H."/>
            <person name="Tritt A."/>
            <person name="Yoshinaga Y."/>
            <person name="Zwiers L.-H."/>
            <person name="Turgeon B."/>
            <person name="Goodwin S."/>
            <person name="Spatafora J."/>
            <person name="Crous P."/>
            <person name="Grigoriev I."/>
        </authorList>
    </citation>
    <scope>NUCLEOTIDE SEQUENCE</scope>
    <source>
        <strain evidence="1">CBS 122368</strain>
    </source>
</reference>
<evidence type="ECO:0000313" key="2">
    <source>
        <dbReference type="Proteomes" id="UP000800094"/>
    </source>
</evidence>
<dbReference type="AlphaFoldDB" id="A0A6A6IQ14"/>
<protein>
    <submittedName>
        <fullName evidence="1">Uncharacterized protein</fullName>
    </submittedName>
</protein>
<organism evidence="1 2">
    <name type="scientific">Trematosphaeria pertusa</name>
    <dbReference type="NCBI Taxonomy" id="390896"/>
    <lineage>
        <taxon>Eukaryota</taxon>
        <taxon>Fungi</taxon>
        <taxon>Dikarya</taxon>
        <taxon>Ascomycota</taxon>
        <taxon>Pezizomycotina</taxon>
        <taxon>Dothideomycetes</taxon>
        <taxon>Pleosporomycetidae</taxon>
        <taxon>Pleosporales</taxon>
        <taxon>Massarineae</taxon>
        <taxon>Trematosphaeriaceae</taxon>
        <taxon>Trematosphaeria</taxon>
    </lineage>
</organism>
<proteinExistence type="predicted"/>
<dbReference type="Proteomes" id="UP000800094">
    <property type="component" value="Unassembled WGS sequence"/>
</dbReference>
<evidence type="ECO:0000313" key="1">
    <source>
        <dbReference type="EMBL" id="KAF2252551.1"/>
    </source>
</evidence>